<evidence type="ECO:0000256" key="2">
    <source>
        <dbReference type="ARBA" id="ARBA00010077"/>
    </source>
</evidence>
<evidence type="ECO:0000313" key="7">
    <source>
        <dbReference type="EMBL" id="KAJ6216206.1"/>
    </source>
</evidence>
<dbReference type="OMA" id="ACDKNRI"/>
<dbReference type="GO" id="GO:0042254">
    <property type="term" value="P:ribosome biogenesis"/>
    <property type="evidence" value="ECO:0007669"/>
    <property type="project" value="UniProtKB-KW"/>
</dbReference>
<reference evidence="7" key="1">
    <citation type="submission" date="2022-12" db="EMBL/GenBank/DDBJ databases">
        <title>Genome assemblies of Blomia tropicalis.</title>
        <authorList>
            <person name="Cui Y."/>
        </authorList>
    </citation>
    <scope>NUCLEOTIDE SEQUENCE</scope>
    <source>
        <tissue evidence="7">Adult mites</tissue>
    </source>
</reference>
<feature type="compositionally biased region" description="Basic residues" evidence="6">
    <location>
        <begin position="318"/>
        <end position="329"/>
    </location>
</feature>
<gene>
    <name evidence="7" type="ORF">RDWZM_007363</name>
</gene>
<evidence type="ECO:0000313" key="8">
    <source>
        <dbReference type="Proteomes" id="UP001142055"/>
    </source>
</evidence>
<dbReference type="Pfam" id="PF04939">
    <property type="entry name" value="RRS1"/>
    <property type="match status" value="1"/>
</dbReference>
<keyword evidence="8" id="KW-1185">Reference proteome</keyword>
<organism evidence="7 8">
    <name type="scientific">Blomia tropicalis</name>
    <name type="common">Mite</name>
    <dbReference type="NCBI Taxonomy" id="40697"/>
    <lineage>
        <taxon>Eukaryota</taxon>
        <taxon>Metazoa</taxon>
        <taxon>Ecdysozoa</taxon>
        <taxon>Arthropoda</taxon>
        <taxon>Chelicerata</taxon>
        <taxon>Arachnida</taxon>
        <taxon>Acari</taxon>
        <taxon>Acariformes</taxon>
        <taxon>Sarcoptiformes</taxon>
        <taxon>Astigmata</taxon>
        <taxon>Glycyphagoidea</taxon>
        <taxon>Echimyopodidae</taxon>
        <taxon>Blomia</taxon>
    </lineage>
</organism>
<name>A0A9Q0RKD5_BLOTA</name>
<dbReference type="InterPro" id="IPR007023">
    <property type="entry name" value="Ribosom_reg"/>
</dbReference>
<protein>
    <recommendedName>
        <fullName evidence="5">Ribosome biogenesis regulatory protein</fullName>
    </recommendedName>
</protein>
<evidence type="ECO:0000256" key="5">
    <source>
        <dbReference type="RuleBase" id="RU364132"/>
    </source>
</evidence>
<comment type="caution">
    <text evidence="7">The sequence shown here is derived from an EMBL/GenBank/DDBJ whole genome shotgun (WGS) entry which is preliminary data.</text>
</comment>
<sequence>MAPALVQTILEKAEENEQKALQSVSVQKAVDLTYDLRHLAAFDENPIDLDEFRKNKNDYIAALTRDNAQLVVNKLFTDMETKRVDNVVVALLPKTANYMLPREKSVPKAKPPTKWEQYAKDKGIQKRKKEKLVWDETAKEWKPRFGYHGINQKKDQWMIEVPDQKDPNVDYFAEESEKKKERIAKNELQRLRNIARATKMRLPGTSGLVPNAELNKNELEKAKELVKHSTASMGKFVERLRDEKEPRNLGKKRKFEPNTSSDLSEEKSKNLAVVNQILAARKVVNDTTEDDAIRSANKLKRKSRKDGDDDEDDSGDRRKSRGGSKRPRGGKGNLGSRQSPGTQDKKRKTFKKGPQIGNRTGGRGRGRK</sequence>
<evidence type="ECO:0000256" key="4">
    <source>
        <dbReference type="ARBA" id="ARBA00023242"/>
    </source>
</evidence>
<comment type="similarity">
    <text evidence="2 5">Belongs to the RRS1 family.</text>
</comment>
<dbReference type="EMBL" id="JAPWDV010000003">
    <property type="protein sequence ID" value="KAJ6216206.1"/>
    <property type="molecule type" value="Genomic_DNA"/>
</dbReference>
<comment type="function">
    <text evidence="5">Involved in ribosomal large subunit assembly.</text>
</comment>
<feature type="compositionally biased region" description="Basic and acidic residues" evidence="6">
    <location>
        <begin position="236"/>
        <end position="248"/>
    </location>
</feature>
<comment type="subcellular location">
    <subcellularLocation>
        <location evidence="1 5">Nucleus</location>
    </subcellularLocation>
</comment>
<proteinExistence type="inferred from homology"/>
<dbReference type="GO" id="GO:0005634">
    <property type="term" value="C:nucleus"/>
    <property type="evidence" value="ECO:0007669"/>
    <property type="project" value="UniProtKB-SubCell"/>
</dbReference>
<keyword evidence="3 5" id="KW-0690">Ribosome biogenesis</keyword>
<dbReference type="AlphaFoldDB" id="A0A9Q0RKD5"/>
<evidence type="ECO:0000256" key="6">
    <source>
        <dbReference type="SAM" id="MobiDB-lite"/>
    </source>
</evidence>
<accession>A0A9Q0RKD5</accession>
<dbReference type="Proteomes" id="UP001142055">
    <property type="component" value="Chromosome 3"/>
</dbReference>
<keyword evidence="4 5" id="KW-0539">Nucleus</keyword>
<feature type="region of interest" description="Disordered" evidence="6">
    <location>
        <begin position="236"/>
        <end position="368"/>
    </location>
</feature>
<evidence type="ECO:0000256" key="3">
    <source>
        <dbReference type="ARBA" id="ARBA00022517"/>
    </source>
</evidence>
<evidence type="ECO:0000256" key="1">
    <source>
        <dbReference type="ARBA" id="ARBA00004123"/>
    </source>
</evidence>